<accession>A0A8X8CZI3</accession>
<dbReference type="PROSITE" id="PS51782">
    <property type="entry name" value="LYSM"/>
    <property type="match status" value="1"/>
</dbReference>
<feature type="domain" description="LysM" evidence="1">
    <location>
        <begin position="1164"/>
        <end position="1207"/>
    </location>
</feature>
<evidence type="ECO:0000313" key="4">
    <source>
        <dbReference type="Proteomes" id="UP000886885"/>
    </source>
</evidence>
<dbReference type="InterPro" id="IPR039614">
    <property type="entry name" value="PMI1-like"/>
</dbReference>
<sequence>MSTALSNTTADKTLIFSLKFRENFSEGKDTIPDKLPSLAIETKFDHWELSFNHLKTELARCSIENWVVCERFFCFDDAKMMLSKAESRSGDGDGSSNSGQLLRDIEAISEALYLHKTPQKALISSSSARSKSLEKPRLSESKSSLNPQSFNETVSYKDKKSSSAWNWKKPLKALAHIGRQKFNICFFLHVHSIEGLPPSFNGMNLSVHWKRKDVVLQTRAAKVLKGIAKFDETLMHKCSVYGSRSGPYHAAKYEMKLFLIYASIIGAPGIDMGKQWVDLTLLLPLNSEELEGEKSTDKWTTSYKLEGKGKGATLNVSFGFSVLRDNFVESRSKMSVSDLLNLVHDRPAVDPKTGIGHPNSNGMLQQLESVPSDLNRWPPLSSQSVDAKSYHDVSSNLGLELSKSINFLYEKLDEVNWQNSEKLDALSGHMQQLKPKFHLEFELDEADCGNECDIEFTVVEQGIETSEMEQMEPEQDDVQTTDGSAIETIDLDEIIKDVDIAPDEETKFHSEGNIFHGHVDEVLIDDCKHEENSASRKGSIMEDLESAFNNQLISESEKLESQLAMSNFLENENYMETKSNYRANKVAKKLPSLDEFTTSVASDFLNMLGIEHSPFGLSSDSEPESPRERLLREFEKEAIASGSFIIDFDGNREHEELGRIAQAGSSYEDLSDDLDLSLVIQAAEQEHWRASQLLSGRRKVKVLEDLETEALMREWGLDEGAFQNSPRYCSDGFGSPIELLPEKQVELPPLGDGFGHFIHTNDGGCLRSMNPSLFRNSKNAGSLVMQVSCPVVLPAELGSDIMEILQYLASVGITKLSLLTNKLMPLEDITGKILQQIAEDITERKAPLCHESLFEKDPFNRRKEVEGVCSHQFFNNIKSSLIGGEVDWEYVSLEDLAPLAMKKIEAMSIEGLRIQSGMSEEVAASSISPQSPGKMLAFEGKDANLVGFLSLGGAELHHLDTEDADSGADGLLSLSITLEEWLRLDAGIISEEDEVDEHTIRILAAHRAKCIDFNGRFTGDINRGTASGGKHGLLGNNLTVALKILLRDPLRNFEPVGAPMLALIQVERTSIHPMSKVHGSVLERSRNEEDDHEWIQYEKNDCLWFKITEVHVSGLNTEPGKTQHWATKTQQQSGTRWLVASGMSKSYKQPFSKSKAIVLAYPQLIRKVEAGDILWSISSQAKDTVTRWKDLAGFVPHVRNPNVIFPG</sequence>
<dbReference type="InterPro" id="IPR048972">
    <property type="entry name" value="PMI1_PMIR1-2_C"/>
</dbReference>
<protein>
    <recommendedName>
        <fullName evidence="5">C2 NT-type domain-containing protein</fullName>
    </recommendedName>
</protein>
<proteinExistence type="predicted"/>
<comment type="caution">
    <text evidence="3">The sequence shown here is derived from an EMBL/GenBank/DDBJ whole genome shotgun (WGS) entry which is preliminary data.</text>
</comment>
<feature type="domain" description="C2 NT-type" evidence="2">
    <location>
        <begin position="174"/>
        <end position="322"/>
    </location>
</feature>
<dbReference type="InterPro" id="IPR019448">
    <property type="entry name" value="NT-C2"/>
</dbReference>
<keyword evidence="4" id="KW-1185">Reference proteome</keyword>
<organism evidence="3 4">
    <name type="scientific">Populus tomentosa</name>
    <name type="common">Chinese white poplar</name>
    <dbReference type="NCBI Taxonomy" id="118781"/>
    <lineage>
        <taxon>Eukaryota</taxon>
        <taxon>Viridiplantae</taxon>
        <taxon>Streptophyta</taxon>
        <taxon>Embryophyta</taxon>
        <taxon>Tracheophyta</taxon>
        <taxon>Spermatophyta</taxon>
        <taxon>Magnoliopsida</taxon>
        <taxon>eudicotyledons</taxon>
        <taxon>Gunneridae</taxon>
        <taxon>Pentapetalae</taxon>
        <taxon>rosids</taxon>
        <taxon>fabids</taxon>
        <taxon>Malpighiales</taxon>
        <taxon>Salicaceae</taxon>
        <taxon>Saliceae</taxon>
        <taxon>Populus</taxon>
    </lineage>
</organism>
<gene>
    <name evidence="3" type="ORF">POTOM_023983</name>
</gene>
<evidence type="ECO:0000259" key="2">
    <source>
        <dbReference type="PROSITE" id="PS51840"/>
    </source>
</evidence>
<dbReference type="EMBL" id="JAAWWB010000011">
    <property type="protein sequence ID" value="KAG6772569.1"/>
    <property type="molecule type" value="Genomic_DNA"/>
</dbReference>
<dbReference type="AlphaFoldDB" id="A0A8X8CZI3"/>
<evidence type="ECO:0000313" key="3">
    <source>
        <dbReference type="EMBL" id="KAG6772569.1"/>
    </source>
</evidence>
<dbReference type="PROSITE" id="PS51840">
    <property type="entry name" value="C2_NT"/>
    <property type="match status" value="1"/>
</dbReference>
<reference evidence="3" key="1">
    <citation type="journal article" date="2020" name="bioRxiv">
        <title>Hybrid origin of Populus tomentosa Carr. identified through genome sequencing and phylogenomic analysis.</title>
        <authorList>
            <person name="An X."/>
            <person name="Gao K."/>
            <person name="Chen Z."/>
            <person name="Li J."/>
            <person name="Yang X."/>
            <person name="Yang X."/>
            <person name="Zhou J."/>
            <person name="Guo T."/>
            <person name="Zhao T."/>
            <person name="Huang S."/>
            <person name="Miao D."/>
            <person name="Khan W.U."/>
            <person name="Rao P."/>
            <person name="Ye M."/>
            <person name="Lei B."/>
            <person name="Liao W."/>
            <person name="Wang J."/>
            <person name="Ji L."/>
            <person name="Li Y."/>
            <person name="Guo B."/>
            <person name="Mustafa N.S."/>
            <person name="Li S."/>
            <person name="Yun Q."/>
            <person name="Keller S.R."/>
            <person name="Mao J."/>
            <person name="Zhang R."/>
            <person name="Strauss S.H."/>
        </authorList>
    </citation>
    <scope>NUCLEOTIDE SEQUENCE</scope>
    <source>
        <strain evidence="3">GM15</strain>
        <tissue evidence="3">Leaf</tissue>
    </source>
</reference>
<evidence type="ECO:0008006" key="5">
    <source>
        <dbReference type="Google" id="ProtNLM"/>
    </source>
</evidence>
<dbReference type="Pfam" id="PF21745">
    <property type="entry name" value="PMI1_PMIR1-2_C"/>
    <property type="match status" value="1"/>
</dbReference>
<dbReference type="PANTHER" id="PTHR33414">
    <property type="entry name" value="PROTEIN PLASTID MOVEMENT IMPAIRED 1-RELATED 1"/>
    <property type="match status" value="1"/>
</dbReference>
<name>A0A8X8CZI3_POPTO</name>
<evidence type="ECO:0000259" key="1">
    <source>
        <dbReference type="PROSITE" id="PS51782"/>
    </source>
</evidence>
<dbReference type="Proteomes" id="UP000886885">
    <property type="component" value="Chromosome 6A"/>
</dbReference>
<dbReference type="Pfam" id="PF10358">
    <property type="entry name" value="NT-C2"/>
    <property type="match status" value="1"/>
</dbReference>
<dbReference type="OrthoDB" id="2019483at2759"/>
<dbReference type="PANTHER" id="PTHR33414:SF10">
    <property type="entry name" value="PROTEIN PLASTID MOVEMENT IMPAIRED 1-RELATED 2"/>
    <property type="match status" value="1"/>
</dbReference>
<dbReference type="InterPro" id="IPR018392">
    <property type="entry name" value="LysM"/>
</dbReference>